<dbReference type="Pfam" id="PF22022">
    <property type="entry name" value="Phage_int_M"/>
    <property type="match status" value="1"/>
</dbReference>
<dbReference type="PROSITE" id="PS51898">
    <property type="entry name" value="TYR_RECOMBINASE"/>
    <property type="match status" value="1"/>
</dbReference>
<keyword evidence="2" id="KW-0229">DNA integration</keyword>
<dbReference type="GO" id="GO:0003677">
    <property type="term" value="F:DNA binding"/>
    <property type="evidence" value="ECO:0007669"/>
    <property type="project" value="UniProtKB-UniRule"/>
</dbReference>
<evidence type="ECO:0000313" key="8">
    <source>
        <dbReference type="EMBL" id="PHQ24781.1"/>
    </source>
</evidence>
<evidence type="ECO:0000256" key="1">
    <source>
        <dbReference type="ARBA" id="ARBA00008857"/>
    </source>
</evidence>
<accession>A0A2G1VDE7</accession>
<dbReference type="Gene3D" id="1.10.443.10">
    <property type="entry name" value="Intergrase catalytic core"/>
    <property type="match status" value="1"/>
</dbReference>
<dbReference type="PANTHER" id="PTHR30629">
    <property type="entry name" value="PROPHAGE INTEGRASE"/>
    <property type="match status" value="1"/>
</dbReference>
<dbReference type="EMBL" id="NTFI01000004">
    <property type="protein sequence ID" value="PHQ24781.1"/>
    <property type="molecule type" value="Genomic_DNA"/>
</dbReference>
<comment type="similarity">
    <text evidence="1">Belongs to the 'phage' integrase family.</text>
</comment>
<feature type="domain" description="Tyr recombinase" evidence="6">
    <location>
        <begin position="207"/>
        <end position="394"/>
    </location>
</feature>
<evidence type="ECO:0000256" key="5">
    <source>
        <dbReference type="PROSITE-ProRule" id="PRU01248"/>
    </source>
</evidence>
<evidence type="ECO:0000259" key="7">
    <source>
        <dbReference type="PROSITE" id="PS51900"/>
    </source>
</evidence>
<dbReference type="InterPro" id="IPR050808">
    <property type="entry name" value="Phage_Integrase"/>
</dbReference>
<dbReference type="InterPro" id="IPR010998">
    <property type="entry name" value="Integrase_recombinase_N"/>
</dbReference>
<dbReference type="Gene3D" id="3.30.160.390">
    <property type="entry name" value="Integrase, DNA-binding domain"/>
    <property type="match status" value="1"/>
</dbReference>
<dbReference type="PROSITE" id="PS51900">
    <property type="entry name" value="CB"/>
    <property type="match status" value="1"/>
</dbReference>
<dbReference type="CDD" id="cd00801">
    <property type="entry name" value="INT_P4_C"/>
    <property type="match status" value="1"/>
</dbReference>
<dbReference type="InterPro" id="IPR013762">
    <property type="entry name" value="Integrase-like_cat_sf"/>
</dbReference>
<keyword evidence="9" id="KW-1185">Reference proteome</keyword>
<protein>
    <submittedName>
        <fullName evidence="8">Integrase</fullName>
    </submittedName>
</protein>
<reference evidence="8 9" key="1">
    <citation type="submission" date="2017-09" db="EMBL/GenBank/DDBJ databases">
        <title>The draft genome sequences of Marinobacter guineae M3B.</title>
        <authorList>
            <person name="Cao J."/>
        </authorList>
    </citation>
    <scope>NUCLEOTIDE SEQUENCE [LARGE SCALE GENOMIC DNA]</scope>
    <source>
        <strain evidence="8 9">M3B</strain>
    </source>
</reference>
<dbReference type="OrthoDB" id="9795573at2"/>
<dbReference type="SUPFAM" id="SSF56349">
    <property type="entry name" value="DNA breaking-rejoining enzymes"/>
    <property type="match status" value="1"/>
</dbReference>
<dbReference type="InterPro" id="IPR002104">
    <property type="entry name" value="Integrase_catalytic"/>
</dbReference>
<dbReference type="Gene3D" id="1.10.150.130">
    <property type="match status" value="1"/>
</dbReference>
<dbReference type="Pfam" id="PF00589">
    <property type="entry name" value="Phage_integrase"/>
    <property type="match status" value="1"/>
</dbReference>
<dbReference type="InterPro" id="IPR011010">
    <property type="entry name" value="DNA_brk_join_enz"/>
</dbReference>
<dbReference type="Proteomes" id="UP000229044">
    <property type="component" value="Unassembled WGS sequence"/>
</dbReference>
<sequence length="419" mass="46799">MAREINKLTDSMVRAAKSEGQKRRKLADGGGLTLVIKPESKVWWFRYRFGGKEKTYSLGSYPEVSLKDAREGRDAARKLLAQQKDPVTHRRSEGAKNLSAASNTFKAVAEDWLKLQKGQLQDSTIDVTRNRLTKWIYPHLGSMPITEIEPPLVLQVLRKIETKGKHETAHRMRQRISQICRFAISEGRASRDPAADLRGLLKAVPAQNRAAITKPDELGGLLRAIEAYSGQPATCAALQLAPMLFLRPGELRKAVWAEIDLKGGMWIIPGGRMKGTLKAKRAGLVSDLKIPLPRQAIEILKPLNQLTGKRPYVFESIKPGRPLSENTINTALRSMGYDSETMVGHGFRATASTLLHEMGWPPEIIELQLSHQQRNQVAAAYNRSARMDERTAMMQQWADYLDTLKKGGSVVPFKTSKGF</sequence>
<evidence type="ECO:0000313" key="9">
    <source>
        <dbReference type="Proteomes" id="UP000229044"/>
    </source>
</evidence>
<dbReference type="InterPro" id="IPR038488">
    <property type="entry name" value="Integrase_DNA-bd_sf"/>
</dbReference>
<dbReference type="Pfam" id="PF13356">
    <property type="entry name" value="Arm-DNA-bind_3"/>
    <property type="match status" value="1"/>
</dbReference>
<dbReference type="RefSeq" id="WP_099618930.1">
    <property type="nucleotide sequence ID" value="NZ_KZ319341.1"/>
</dbReference>
<evidence type="ECO:0000256" key="3">
    <source>
        <dbReference type="ARBA" id="ARBA00023125"/>
    </source>
</evidence>
<dbReference type="InterPro" id="IPR053876">
    <property type="entry name" value="Phage_int_M"/>
</dbReference>
<proteinExistence type="inferred from homology"/>
<dbReference type="GO" id="GO:0015074">
    <property type="term" value="P:DNA integration"/>
    <property type="evidence" value="ECO:0007669"/>
    <property type="project" value="UniProtKB-KW"/>
</dbReference>
<keyword evidence="4" id="KW-0233">DNA recombination</keyword>
<dbReference type="GO" id="GO:0006310">
    <property type="term" value="P:DNA recombination"/>
    <property type="evidence" value="ECO:0007669"/>
    <property type="project" value="UniProtKB-KW"/>
</dbReference>
<dbReference type="InterPro" id="IPR044068">
    <property type="entry name" value="CB"/>
</dbReference>
<evidence type="ECO:0000259" key="6">
    <source>
        <dbReference type="PROSITE" id="PS51898"/>
    </source>
</evidence>
<name>A0A2G1VDE7_9GAMM</name>
<dbReference type="InterPro" id="IPR025166">
    <property type="entry name" value="Integrase_DNA_bind_dom"/>
</dbReference>
<keyword evidence="3 5" id="KW-0238">DNA-binding</keyword>
<gene>
    <name evidence="8" type="ORF">CLH62_14555</name>
</gene>
<comment type="caution">
    <text evidence="8">The sequence shown here is derived from an EMBL/GenBank/DDBJ whole genome shotgun (WGS) entry which is preliminary data.</text>
</comment>
<dbReference type="AlphaFoldDB" id="A0A2G1VDE7"/>
<evidence type="ECO:0000256" key="4">
    <source>
        <dbReference type="ARBA" id="ARBA00023172"/>
    </source>
</evidence>
<dbReference type="PANTHER" id="PTHR30629:SF2">
    <property type="entry name" value="PROPHAGE INTEGRASE INTS-RELATED"/>
    <property type="match status" value="1"/>
</dbReference>
<feature type="domain" description="Core-binding (CB)" evidence="7">
    <location>
        <begin position="103"/>
        <end position="184"/>
    </location>
</feature>
<organism evidence="8 9">
    <name type="scientific">Marinobacter guineae</name>
    <dbReference type="NCBI Taxonomy" id="432303"/>
    <lineage>
        <taxon>Bacteria</taxon>
        <taxon>Pseudomonadati</taxon>
        <taxon>Pseudomonadota</taxon>
        <taxon>Gammaproteobacteria</taxon>
        <taxon>Pseudomonadales</taxon>
        <taxon>Marinobacteraceae</taxon>
        <taxon>Marinobacter</taxon>
    </lineage>
</organism>
<evidence type="ECO:0000256" key="2">
    <source>
        <dbReference type="ARBA" id="ARBA00022908"/>
    </source>
</evidence>